<evidence type="ECO:0000256" key="7">
    <source>
        <dbReference type="ARBA" id="ARBA00023016"/>
    </source>
</evidence>
<evidence type="ECO:0000256" key="1">
    <source>
        <dbReference type="ARBA" id="ARBA00006620"/>
    </source>
</evidence>
<evidence type="ECO:0000256" key="3">
    <source>
        <dbReference type="ARBA" id="ARBA00022722"/>
    </source>
</evidence>
<dbReference type="EMBL" id="FOBS01000046">
    <property type="protein sequence ID" value="SEM77754.1"/>
    <property type="molecule type" value="Genomic_DNA"/>
</dbReference>
<evidence type="ECO:0000313" key="9">
    <source>
        <dbReference type="Proteomes" id="UP000198744"/>
    </source>
</evidence>
<dbReference type="SUPFAM" id="SSF54786">
    <property type="entry name" value="YcfA/nrd intein domain"/>
    <property type="match status" value="1"/>
</dbReference>
<keyword evidence="3" id="KW-0540">Nuclease</keyword>
<organism evidence="8 9">
    <name type="scientific">Syntrophus gentianae</name>
    <dbReference type="NCBI Taxonomy" id="43775"/>
    <lineage>
        <taxon>Bacteria</taxon>
        <taxon>Pseudomonadati</taxon>
        <taxon>Thermodesulfobacteriota</taxon>
        <taxon>Syntrophia</taxon>
        <taxon>Syntrophales</taxon>
        <taxon>Syntrophaceae</taxon>
        <taxon>Syntrophus</taxon>
    </lineage>
</organism>
<comment type="similarity">
    <text evidence="1">Belongs to the HicA mRNA interferase family.</text>
</comment>
<dbReference type="GO" id="GO:0016787">
    <property type="term" value="F:hydrolase activity"/>
    <property type="evidence" value="ECO:0007669"/>
    <property type="project" value="UniProtKB-KW"/>
</dbReference>
<evidence type="ECO:0000256" key="5">
    <source>
        <dbReference type="ARBA" id="ARBA00022801"/>
    </source>
</evidence>
<dbReference type="PANTHER" id="PTHR34873:SF3">
    <property type="entry name" value="ADDICTION MODULE TOXIN, HICA FAMILY"/>
    <property type="match status" value="1"/>
</dbReference>
<dbReference type="InterPro" id="IPR012933">
    <property type="entry name" value="HicA_mRNA_interferase"/>
</dbReference>
<keyword evidence="9" id="KW-1185">Reference proteome</keyword>
<gene>
    <name evidence="8" type="ORF">SAMN04489760_14614</name>
</gene>
<dbReference type="AlphaFoldDB" id="A0A1H8B6I6"/>
<protein>
    <submittedName>
        <fullName evidence="8">Predicted RNA binding protein YcfA, dsRBD-like fold, HicA-like mRNA interferase family</fullName>
    </submittedName>
</protein>
<dbReference type="GO" id="GO:0004519">
    <property type="term" value="F:endonuclease activity"/>
    <property type="evidence" value="ECO:0007669"/>
    <property type="project" value="UniProtKB-KW"/>
</dbReference>
<evidence type="ECO:0000313" key="8">
    <source>
        <dbReference type="EMBL" id="SEM77754.1"/>
    </source>
</evidence>
<dbReference type="InterPro" id="IPR038570">
    <property type="entry name" value="HicA_sf"/>
</dbReference>
<evidence type="ECO:0000256" key="6">
    <source>
        <dbReference type="ARBA" id="ARBA00022884"/>
    </source>
</evidence>
<reference evidence="8 9" key="1">
    <citation type="submission" date="2016-10" db="EMBL/GenBank/DDBJ databases">
        <authorList>
            <person name="de Groot N.N."/>
        </authorList>
    </citation>
    <scope>NUCLEOTIDE SEQUENCE [LARGE SCALE GENOMIC DNA]</scope>
    <source>
        <strain evidence="8 9">DSM 8423</strain>
    </source>
</reference>
<dbReference type="GO" id="GO:0003729">
    <property type="term" value="F:mRNA binding"/>
    <property type="evidence" value="ECO:0007669"/>
    <property type="project" value="InterPro"/>
</dbReference>
<dbReference type="PANTHER" id="PTHR34873">
    <property type="entry name" value="SSR1766 PROTEIN"/>
    <property type="match status" value="1"/>
</dbReference>
<dbReference type="RefSeq" id="WP_093884865.1">
    <property type="nucleotide sequence ID" value="NZ_FOBS01000046.1"/>
</dbReference>
<keyword evidence="6" id="KW-0694">RNA-binding</keyword>
<keyword evidence="4" id="KW-0255">Endonuclease</keyword>
<dbReference type="OrthoDB" id="9810412at2"/>
<sequence length="74" mass="8291">MSTTPSFTAQRLIKALGKLGFEIIRKKGSHHFLRHPDGRCTVVPVHRGEAIGRGLLAQIIRDCETTLEELKKLL</sequence>
<dbReference type="Pfam" id="PF07927">
    <property type="entry name" value="HicA_toxin"/>
    <property type="match status" value="1"/>
</dbReference>
<evidence type="ECO:0000256" key="4">
    <source>
        <dbReference type="ARBA" id="ARBA00022759"/>
    </source>
</evidence>
<keyword evidence="2" id="KW-1277">Toxin-antitoxin system</keyword>
<accession>A0A1H8B6I6</accession>
<dbReference type="Proteomes" id="UP000198744">
    <property type="component" value="Unassembled WGS sequence"/>
</dbReference>
<keyword evidence="5" id="KW-0378">Hydrolase</keyword>
<dbReference type="STRING" id="43775.SAMN04489760_14614"/>
<dbReference type="Gene3D" id="3.30.920.30">
    <property type="entry name" value="Hypothetical protein"/>
    <property type="match status" value="1"/>
</dbReference>
<evidence type="ECO:0000256" key="2">
    <source>
        <dbReference type="ARBA" id="ARBA00022649"/>
    </source>
</evidence>
<name>A0A1H8B6I6_9BACT</name>
<keyword evidence="7" id="KW-0346">Stress response</keyword>
<proteinExistence type="inferred from homology"/>